<accession>A0A8E2DTA3</accession>
<dbReference type="EMBL" id="KV722337">
    <property type="protein sequence ID" value="OCH95298.1"/>
    <property type="molecule type" value="Genomic_DNA"/>
</dbReference>
<protein>
    <submittedName>
        <fullName evidence="2">Tetraspanin Pls1 family</fullName>
    </submittedName>
</protein>
<evidence type="ECO:0000313" key="2">
    <source>
        <dbReference type="EMBL" id="OCH95298.1"/>
    </source>
</evidence>
<reference evidence="2 3" key="1">
    <citation type="submission" date="2016-07" db="EMBL/GenBank/DDBJ databases">
        <title>Draft genome of the white-rot fungus Obba rivulosa 3A-2.</title>
        <authorList>
            <consortium name="DOE Joint Genome Institute"/>
            <person name="Miettinen O."/>
            <person name="Riley R."/>
            <person name="Acob R."/>
            <person name="Barry K."/>
            <person name="Cullen D."/>
            <person name="De Vries R."/>
            <person name="Hainaut M."/>
            <person name="Hatakka A."/>
            <person name="Henrissat B."/>
            <person name="Hilden K."/>
            <person name="Kuo R."/>
            <person name="Labutti K."/>
            <person name="Lipzen A."/>
            <person name="Makela M.R."/>
            <person name="Sandor L."/>
            <person name="Spatafora J.W."/>
            <person name="Grigoriev I.V."/>
            <person name="Hibbett D.S."/>
        </authorList>
    </citation>
    <scope>NUCLEOTIDE SEQUENCE [LARGE SCALE GENOMIC DNA]</scope>
    <source>
        <strain evidence="2 3">3A-2</strain>
    </source>
</reference>
<gene>
    <name evidence="2" type="ORF">OBBRIDRAFT_884123</name>
</gene>
<feature type="transmembrane region" description="Helical" evidence="1">
    <location>
        <begin position="12"/>
        <end position="31"/>
    </location>
</feature>
<keyword evidence="1" id="KW-0472">Membrane</keyword>
<keyword evidence="3" id="KW-1185">Reference proteome</keyword>
<sequence>MVSKALMGAWGFFDLCLLTSAILSIAFSVVWRQPNLMLNFTLDTGRLDAGLILGILLLMTFFLSLGAAAQRNNVTKGFVLLNWMLILDAFAVLIVGSLFWFITLQERNHYFGVFQAASNETRLALQNKFSCCGYFTQNESSIVIGGANNFCANETFVASLVSPANDTGLYRCVGPITAITDVTLNDIFTSVRITLCRYAIYGFMAVVICLFLASLCVINKRVEEERFRKIDLKRGGSGFV</sequence>
<organism evidence="2 3">
    <name type="scientific">Obba rivulosa</name>
    <dbReference type="NCBI Taxonomy" id="1052685"/>
    <lineage>
        <taxon>Eukaryota</taxon>
        <taxon>Fungi</taxon>
        <taxon>Dikarya</taxon>
        <taxon>Basidiomycota</taxon>
        <taxon>Agaricomycotina</taxon>
        <taxon>Agaricomycetes</taxon>
        <taxon>Polyporales</taxon>
        <taxon>Gelatoporiaceae</taxon>
        <taxon>Obba</taxon>
    </lineage>
</organism>
<dbReference type="OrthoDB" id="2279611at2759"/>
<evidence type="ECO:0000313" key="3">
    <source>
        <dbReference type="Proteomes" id="UP000250043"/>
    </source>
</evidence>
<dbReference type="Proteomes" id="UP000250043">
    <property type="component" value="Unassembled WGS sequence"/>
</dbReference>
<keyword evidence="1" id="KW-1133">Transmembrane helix</keyword>
<evidence type="ECO:0000256" key="1">
    <source>
        <dbReference type="SAM" id="Phobius"/>
    </source>
</evidence>
<feature type="transmembrane region" description="Helical" evidence="1">
    <location>
        <begin position="51"/>
        <end position="68"/>
    </location>
</feature>
<feature type="transmembrane region" description="Helical" evidence="1">
    <location>
        <begin position="80"/>
        <end position="102"/>
    </location>
</feature>
<feature type="transmembrane region" description="Helical" evidence="1">
    <location>
        <begin position="198"/>
        <end position="218"/>
    </location>
</feature>
<dbReference type="AlphaFoldDB" id="A0A8E2DTA3"/>
<name>A0A8E2DTA3_9APHY</name>
<proteinExistence type="predicted"/>
<keyword evidence="1" id="KW-0812">Transmembrane</keyword>